<evidence type="ECO:0000313" key="3">
    <source>
        <dbReference type="EMBL" id="MCO1624126.1"/>
    </source>
</evidence>
<protein>
    <submittedName>
        <fullName evidence="3">Fimbrial protein</fullName>
    </submittedName>
</protein>
<accession>A0AAW5HQP9</accession>
<dbReference type="Proteomes" id="UP001202943">
    <property type="component" value="Unassembled WGS sequence"/>
</dbReference>
<feature type="domain" description="Fimbrial-type adhesion" evidence="2">
    <location>
        <begin position="198"/>
        <end position="331"/>
    </location>
</feature>
<proteinExistence type="predicted"/>
<feature type="chain" id="PRO_5043733743" evidence="1">
    <location>
        <begin position="25"/>
        <end position="332"/>
    </location>
</feature>
<dbReference type="PROSITE" id="PS51257">
    <property type="entry name" value="PROKAR_LIPOPROTEIN"/>
    <property type="match status" value="1"/>
</dbReference>
<reference evidence="3" key="2">
    <citation type="submission" date="2023-08" db="EMBL/GenBank/DDBJ databases">
        <title>Isolation, Identification, Denitrification Characteristics of A Highly Efficient Aerobic Denitrifying Bacterial Strain DS2.</title>
        <authorList>
            <person name="Wang H."/>
        </authorList>
    </citation>
    <scope>NUCLEOTIDE SEQUENCE</scope>
    <source>
        <strain evidence="3">DS2</strain>
    </source>
</reference>
<evidence type="ECO:0000256" key="1">
    <source>
        <dbReference type="SAM" id="SignalP"/>
    </source>
</evidence>
<dbReference type="InterPro" id="IPR008966">
    <property type="entry name" value="Adhesion_dom_sf"/>
</dbReference>
<dbReference type="EMBL" id="JAMHFX010000240">
    <property type="protein sequence ID" value="MCO1624126.1"/>
    <property type="molecule type" value="Genomic_DNA"/>
</dbReference>
<dbReference type="Gene3D" id="2.60.40.1090">
    <property type="entry name" value="Fimbrial-type adhesion domain"/>
    <property type="match status" value="1"/>
</dbReference>
<comment type="caution">
    <text evidence="3">The sequence shown here is derived from an EMBL/GenBank/DDBJ whole genome shotgun (WGS) entry which is preliminary data.</text>
</comment>
<name>A0AAW5HQP9_PSEPU</name>
<evidence type="ECO:0000259" key="2">
    <source>
        <dbReference type="Pfam" id="PF00419"/>
    </source>
</evidence>
<dbReference type="Pfam" id="PF00419">
    <property type="entry name" value="Fimbrial"/>
    <property type="match status" value="1"/>
</dbReference>
<dbReference type="GO" id="GO:0009289">
    <property type="term" value="C:pilus"/>
    <property type="evidence" value="ECO:0007669"/>
    <property type="project" value="InterPro"/>
</dbReference>
<dbReference type="AlphaFoldDB" id="A0AAW5HQP9"/>
<keyword evidence="1" id="KW-0732">Signal</keyword>
<dbReference type="InterPro" id="IPR000259">
    <property type="entry name" value="Adhesion_dom_fimbrial"/>
</dbReference>
<organism evidence="3 4">
    <name type="scientific">Pseudomonas putida</name>
    <name type="common">Arthrobacter siderocapsulatus</name>
    <dbReference type="NCBI Taxonomy" id="303"/>
    <lineage>
        <taxon>Bacteria</taxon>
        <taxon>Pseudomonadati</taxon>
        <taxon>Pseudomonadota</taxon>
        <taxon>Gammaproteobacteria</taxon>
        <taxon>Pseudomonadales</taxon>
        <taxon>Pseudomonadaceae</taxon>
        <taxon>Pseudomonas</taxon>
    </lineage>
</organism>
<dbReference type="GO" id="GO:0007155">
    <property type="term" value="P:cell adhesion"/>
    <property type="evidence" value="ECO:0007669"/>
    <property type="project" value="InterPro"/>
</dbReference>
<evidence type="ECO:0000313" key="4">
    <source>
        <dbReference type="Proteomes" id="UP001202943"/>
    </source>
</evidence>
<reference evidence="3" key="1">
    <citation type="submission" date="2022-05" db="EMBL/GenBank/DDBJ databases">
        <authorList>
            <person name="Yi M."/>
        </authorList>
    </citation>
    <scope>NUCLEOTIDE SEQUENCE</scope>
    <source>
        <strain evidence="3">DS2</strain>
    </source>
</reference>
<sequence>MPLIRKHLLGVLLVVAACPTTSYALSCKSDPDERNEFWDLLGTALAVPADAPDGTIIWESEQRSLPVVCSDDYHTGKRETVYFYLNPANVSVGQGIRVGIRYGSQMITQASGSVSTGYDSYYRCGWLGNDDCNIFYKARFILNFKVFIEKYGKTPANGQASTANAYQVFQLDGQGGLTPKPEGNLKYIISGMNKIRFVPCSPELTITPSVVNFQRALTSSAKVGQVASSANFSLDLIRNCDTPYAVDARFTPIAGTASVIDKLLVPNQNTSVGIALTRQDNNQQVPFGNWFKLTDLTTPGLIRNEFRADLVWRGPAIPGAFEASALVDLSFK</sequence>
<feature type="signal peptide" evidence="1">
    <location>
        <begin position="1"/>
        <end position="24"/>
    </location>
</feature>
<dbReference type="SUPFAM" id="SSF49401">
    <property type="entry name" value="Bacterial adhesins"/>
    <property type="match status" value="1"/>
</dbReference>
<gene>
    <name evidence="3" type="ORF">M8C81_26410</name>
</gene>
<dbReference type="RefSeq" id="WP_252461704.1">
    <property type="nucleotide sequence ID" value="NZ_JAMHFX010000240.1"/>
</dbReference>
<dbReference type="InterPro" id="IPR036937">
    <property type="entry name" value="Adhesion_dom_fimbrial_sf"/>
</dbReference>